<proteinExistence type="predicted"/>
<dbReference type="EMBL" id="CAKXAJ010025047">
    <property type="protein sequence ID" value="CAH2234315.1"/>
    <property type="molecule type" value="Genomic_DNA"/>
</dbReference>
<dbReference type="Proteomes" id="UP000838756">
    <property type="component" value="Unassembled WGS sequence"/>
</dbReference>
<keyword evidence="8" id="KW-0675">Receptor</keyword>
<keyword evidence="3" id="KW-0716">Sensory transduction</keyword>
<evidence type="ECO:0000313" key="11">
    <source>
        <dbReference type="EMBL" id="CAH2234315.1"/>
    </source>
</evidence>
<keyword evidence="2" id="KW-1003">Cell membrane</keyword>
<evidence type="ECO:0000256" key="5">
    <source>
        <dbReference type="ARBA" id="ARBA00022725"/>
    </source>
</evidence>
<organism evidence="11 12">
    <name type="scientific">Pararge aegeria aegeria</name>
    <dbReference type="NCBI Taxonomy" id="348720"/>
    <lineage>
        <taxon>Eukaryota</taxon>
        <taxon>Metazoa</taxon>
        <taxon>Ecdysozoa</taxon>
        <taxon>Arthropoda</taxon>
        <taxon>Hexapoda</taxon>
        <taxon>Insecta</taxon>
        <taxon>Pterygota</taxon>
        <taxon>Neoptera</taxon>
        <taxon>Endopterygota</taxon>
        <taxon>Lepidoptera</taxon>
        <taxon>Glossata</taxon>
        <taxon>Ditrysia</taxon>
        <taxon>Papilionoidea</taxon>
        <taxon>Nymphalidae</taxon>
        <taxon>Satyrinae</taxon>
        <taxon>Satyrini</taxon>
        <taxon>Parargina</taxon>
        <taxon>Pararge</taxon>
    </lineage>
</organism>
<dbReference type="PANTHER" id="PTHR21137:SF35">
    <property type="entry name" value="ODORANT RECEPTOR 19A-RELATED"/>
    <property type="match status" value="1"/>
</dbReference>
<feature type="transmembrane region" description="Helical" evidence="10">
    <location>
        <begin position="134"/>
        <end position="154"/>
    </location>
</feature>
<dbReference type="GO" id="GO:0005886">
    <property type="term" value="C:plasma membrane"/>
    <property type="evidence" value="ECO:0007669"/>
    <property type="project" value="UniProtKB-SubCell"/>
</dbReference>
<accession>A0A8S4RG00</accession>
<comment type="caution">
    <text evidence="11">The sequence shown here is derived from an EMBL/GenBank/DDBJ whole genome shotgun (WGS) entry which is preliminary data.</text>
</comment>
<dbReference type="GO" id="GO:0007165">
    <property type="term" value="P:signal transduction"/>
    <property type="evidence" value="ECO:0007669"/>
    <property type="project" value="UniProtKB-KW"/>
</dbReference>
<dbReference type="Pfam" id="PF02949">
    <property type="entry name" value="7tm_6"/>
    <property type="match status" value="1"/>
</dbReference>
<dbReference type="GO" id="GO:0005549">
    <property type="term" value="F:odorant binding"/>
    <property type="evidence" value="ECO:0007669"/>
    <property type="project" value="InterPro"/>
</dbReference>
<sequence length="291" mass="33755">MDFIFFDANGRYFNFLCVYQILYKPVILLVLSSLQTMRWAFMLCTISQLDVLIYNFENMKELVKARNCEINEAFKDEFKKNIVHHCAIIKFVDTIARTFGGQFLLFFLINTIIICTTAVQFFSIPNPLNNIMDLVWIFGYLFIMIIMLYIDCYLGSIITEKGSCLSTIVYCFPWIYLAQDMKKNIIIFIVRNQQDLVINASKLLPISMATFGKADVLGQINLCAPDRFVWRRRRPPLLAVPRGRTNLLNKAPLTRAIRTLNDIAERTDLFCCTLTELTKVALWCICYSCKV</sequence>
<keyword evidence="12" id="KW-1185">Reference proteome</keyword>
<comment type="subcellular location">
    <subcellularLocation>
        <location evidence="1">Cell membrane</location>
        <topology evidence="1">Multi-pass membrane protein</topology>
    </subcellularLocation>
</comment>
<evidence type="ECO:0000256" key="2">
    <source>
        <dbReference type="ARBA" id="ARBA00022475"/>
    </source>
</evidence>
<feature type="transmembrane region" description="Helical" evidence="10">
    <location>
        <begin position="103"/>
        <end position="122"/>
    </location>
</feature>
<dbReference type="OrthoDB" id="6614360at2759"/>
<evidence type="ECO:0000256" key="10">
    <source>
        <dbReference type="SAM" id="Phobius"/>
    </source>
</evidence>
<dbReference type="PANTHER" id="PTHR21137">
    <property type="entry name" value="ODORANT RECEPTOR"/>
    <property type="match status" value="1"/>
</dbReference>
<reference evidence="11" key="1">
    <citation type="submission" date="2022-03" db="EMBL/GenBank/DDBJ databases">
        <authorList>
            <person name="Lindestad O."/>
        </authorList>
    </citation>
    <scope>NUCLEOTIDE SEQUENCE</scope>
</reference>
<protein>
    <submittedName>
        <fullName evidence="11">Jg7454 protein</fullName>
    </submittedName>
</protein>
<evidence type="ECO:0000256" key="4">
    <source>
        <dbReference type="ARBA" id="ARBA00022692"/>
    </source>
</evidence>
<evidence type="ECO:0000256" key="9">
    <source>
        <dbReference type="ARBA" id="ARBA00023224"/>
    </source>
</evidence>
<dbReference type="AlphaFoldDB" id="A0A8S4RG00"/>
<feature type="transmembrane region" description="Helical" evidence="10">
    <location>
        <begin position="12"/>
        <end position="31"/>
    </location>
</feature>
<keyword evidence="5" id="KW-0552">Olfaction</keyword>
<evidence type="ECO:0000256" key="3">
    <source>
        <dbReference type="ARBA" id="ARBA00022606"/>
    </source>
</evidence>
<feature type="transmembrane region" description="Helical" evidence="10">
    <location>
        <begin position="37"/>
        <end position="56"/>
    </location>
</feature>
<gene>
    <name evidence="11" type="primary">jg7454</name>
    <name evidence="11" type="ORF">PAEG_LOCUS12157</name>
</gene>
<keyword evidence="6 10" id="KW-1133">Transmembrane helix</keyword>
<keyword evidence="4 10" id="KW-0812">Transmembrane</keyword>
<dbReference type="GO" id="GO:0004984">
    <property type="term" value="F:olfactory receptor activity"/>
    <property type="evidence" value="ECO:0007669"/>
    <property type="project" value="InterPro"/>
</dbReference>
<evidence type="ECO:0000256" key="7">
    <source>
        <dbReference type="ARBA" id="ARBA00023136"/>
    </source>
</evidence>
<evidence type="ECO:0000313" key="12">
    <source>
        <dbReference type="Proteomes" id="UP000838756"/>
    </source>
</evidence>
<dbReference type="InterPro" id="IPR004117">
    <property type="entry name" value="7tm6_olfct_rcpt"/>
</dbReference>
<evidence type="ECO:0000256" key="1">
    <source>
        <dbReference type="ARBA" id="ARBA00004651"/>
    </source>
</evidence>
<evidence type="ECO:0000256" key="6">
    <source>
        <dbReference type="ARBA" id="ARBA00022989"/>
    </source>
</evidence>
<keyword evidence="7 10" id="KW-0472">Membrane</keyword>
<name>A0A8S4RG00_9NEOP</name>
<keyword evidence="9" id="KW-0807">Transducer</keyword>
<evidence type="ECO:0000256" key="8">
    <source>
        <dbReference type="ARBA" id="ARBA00023170"/>
    </source>
</evidence>